<reference evidence="1 2" key="1">
    <citation type="journal article" date="2015" name="J. Microbiol.">
        <title>Sphingosinicella ginsenosidimutans sp. nov., with ginsenoside converting activity.</title>
        <authorList>
            <person name="Kim J.K."/>
            <person name="Kang M.S."/>
            <person name="Park S.C."/>
            <person name="Kim K.M."/>
            <person name="Choi K."/>
            <person name="Yoon M.H."/>
            <person name="Im W.T."/>
        </authorList>
    </citation>
    <scope>NUCLEOTIDE SEQUENCE [LARGE SCALE GENOMIC DNA]</scope>
    <source>
        <strain evidence="1 2">BS-11</strain>
    </source>
</reference>
<comment type="caution">
    <text evidence="1">The sequence shown here is derived from an EMBL/GenBank/DDBJ whole genome shotgun (WGS) entry which is preliminary data.</text>
</comment>
<sequence>MALNFYPRAGQVYIADFSGFVPPEMNKKRPVVVISPRLPYRGEIVTIVPFSTTEPVHNLPFCVRLSKNYMPGQDEAIPVWAKCDMLLNVAKDRLNAIKIGRRKYAYPLLSEADLEAVKAGVLWGLGMGTLLQPVA</sequence>
<evidence type="ECO:0000313" key="1">
    <source>
        <dbReference type="EMBL" id="TXC62619.1"/>
    </source>
</evidence>
<protein>
    <recommendedName>
        <fullName evidence="3">Type II toxin-antitoxin system PemK/MazF family toxin</fullName>
    </recommendedName>
</protein>
<accession>A0A5C6TQX3</accession>
<dbReference type="GO" id="GO:0003677">
    <property type="term" value="F:DNA binding"/>
    <property type="evidence" value="ECO:0007669"/>
    <property type="project" value="InterPro"/>
</dbReference>
<dbReference type="Pfam" id="PF02452">
    <property type="entry name" value="PemK_toxin"/>
    <property type="match status" value="1"/>
</dbReference>
<dbReference type="SUPFAM" id="SSF50118">
    <property type="entry name" value="Cell growth inhibitor/plasmid maintenance toxic component"/>
    <property type="match status" value="1"/>
</dbReference>
<evidence type="ECO:0000313" key="2">
    <source>
        <dbReference type="Proteomes" id="UP000321249"/>
    </source>
</evidence>
<organism evidence="1 2">
    <name type="scientific">Allosphingosinicella ginsenosidimutans</name>
    <dbReference type="NCBI Taxonomy" id="1176539"/>
    <lineage>
        <taxon>Bacteria</taxon>
        <taxon>Pseudomonadati</taxon>
        <taxon>Pseudomonadota</taxon>
        <taxon>Alphaproteobacteria</taxon>
        <taxon>Sphingomonadales</taxon>
        <taxon>Sphingomonadaceae</taxon>
        <taxon>Allosphingosinicella</taxon>
    </lineage>
</organism>
<proteinExistence type="predicted"/>
<name>A0A5C6TQX3_9SPHN</name>
<dbReference type="OrthoDB" id="7565736at2"/>
<dbReference type="InterPro" id="IPR003477">
    <property type="entry name" value="PemK-like"/>
</dbReference>
<dbReference type="InterPro" id="IPR011067">
    <property type="entry name" value="Plasmid_toxin/cell-grow_inhib"/>
</dbReference>
<dbReference type="RefSeq" id="WP_147042007.1">
    <property type="nucleotide sequence ID" value="NZ_BAABIR010000002.1"/>
</dbReference>
<keyword evidence="2" id="KW-1185">Reference proteome</keyword>
<evidence type="ECO:0008006" key="3">
    <source>
        <dbReference type="Google" id="ProtNLM"/>
    </source>
</evidence>
<gene>
    <name evidence="1" type="ORF">FRZ32_02455</name>
</gene>
<dbReference type="Gene3D" id="2.30.30.110">
    <property type="match status" value="1"/>
</dbReference>
<dbReference type="Proteomes" id="UP000321249">
    <property type="component" value="Unassembled WGS sequence"/>
</dbReference>
<dbReference type="AlphaFoldDB" id="A0A5C6TQX3"/>
<dbReference type="EMBL" id="VOQQ01000001">
    <property type="protein sequence ID" value="TXC62619.1"/>
    <property type="molecule type" value="Genomic_DNA"/>
</dbReference>